<sequence length="68" mass="7846">TLISPAKMDAAGKNGDDAMAHRFLRHRRDFLPCFDQFVLLSMPKNQKMLYWVLQLDSNGFYDADLVVI</sequence>
<dbReference type="EMBL" id="RXGB01009965">
    <property type="protein sequence ID" value="TMW84072.1"/>
    <property type="molecule type" value="Genomic_DNA"/>
</dbReference>
<accession>A0A6N2ANM9</accession>
<proteinExistence type="predicted"/>
<name>A0A6N2ANM9_SOLCI</name>
<gene>
    <name evidence="1" type="ORF">EJD97_025843</name>
</gene>
<feature type="non-terminal residue" evidence="1">
    <location>
        <position position="1"/>
    </location>
</feature>
<comment type="caution">
    <text evidence="1">The sequence shown here is derived from an EMBL/GenBank/DDBJ whole genome shotgun (WGS) entry which is preliminary data.</text>
</comment>
<dbReference type="AlphaFoldDB" id="A0A6N2ANM9"/>
<protein>
    <submittedName>
        <fullName evidence="1">Uncharacterized protein</fullName>
    </submittedName>
</protein>
<organism evidence="1">
    <name type="scientific">Solanum chilense</name>
    <name type="common">Tomato</name>
    <name type="synonym">Lycopersicon chilense</name>
    <dbReference type="NCBI Taxonomy" id="4083"/>
    <lineage>
        <taxon>Eukaryota</taxon>
        <taxon>Viridiplantae</taxon>
        <taxon>Streptophyta</taxon>
        <taxon>Embryophyta</taxon>
        <taxon>Tracheophyta</taxon>
        <taxon>Spermatophyta</taxon>
        <taxon>Magnoliopsida</taxon>
        <taxon>eudicotyledons</taxon>
        <taxon>Gunneridae</taxon>
        <taxon>Pentapetalae</taxon>
        <taxon>asterids</taxon>
        <taxon>lamiids</taxon>
        <taxon>Solanales</taxon>
        <taxon>Solanaceae</taxon>
        <taxon>Solanoideae</taxon>
        <taxon>Solaneae</taxon>
        <taxon>Solanum</taxon>
        <taxon>Solanum subgen. Lycopersicon</taxon>
    </lineage>
</organism>
<evidence type="ECO:0000313" key="1">
    <source>
        <dbReference type="EMBL" id="TMW84072.1"/>
    </source>
</evidence>
<reference evidence="1" key="1">
    <citation type="submission" date="2019-05" db="EMBL/GenBank/DDBJ databases">
        <title>The de novo reference genome and transcriptome assemblies of the wild tomato species Solanum chilense.</title>
        <authorList>
            <person name="Stam R."/>
            <person name="Nosenko T."/>
            <person name="Hoerger A.C."/>
            <person name="Stephan W."/>
            <person name="Seidel M.A."/>
            <person name="Kuhn J.M.M."/>
            <person name="Haberer G."/>
            <person name="Tellier A."/>
        </authorList>
    </citation>
    <scope>NUCLEOTIDE SEQUENCE</scope>
    <source>
        <tissue evidence="1">Mature leaves</tissue>
    </source>
</reference>